<comment type="caution">
    <text evidence="2">The sequence shown here is derived from an EMBL/GenBank/DDBJ whole genome shotgun (WGS) entry which is preliminary data.</text>
</comment>
<evidence type="ECO:0000313" key="3">
    <source>
        <dbReference type="Proteomes" id="UP000738325"/>
    </source>
</evidence>
<feature type="compositionally biased region" description="Polar residues" evidence="1">
    <location>
        <begin position="398"/>
        <end position="414"/>
    </location>
</feature>
<feature type="region of interest" description="Disordered" evidence="1">
    <location>
        <begin position="1"/>
        <end position="46"/>
    </location>
</feature>
<name>A0A9P6RJ88_9FUNG</name>
<proteinExistence type="predicted"/>
<dbReference type="AlphaFoldDB" id="A0A9P6RJ88"/>
<accession>A0A9P6RJ88</accession>
<keyword evidence="3" id="KW-1185">Reference proteome</keyword>
<feature type="compositionally biased region" description="Low complexity" evidence="1">
    <location>
        <begin position="533"/>
        <end position="549"/>
    </location>
</feature>
<feature type="compositionally biased region" description="Polar residues" evidence="1">
    <location>
        <begin position="489"/>
        <end position="508"/>
    </location>
</feature>
<feature type="compositionally biased region" description="Acidic residues" evidence="1">
    <location>
        <begin position="457"/>
        <end position="472"/>
    </location>
</feature>
<protein>
    <submittedName>
        <fullName evidence="2">Uncharacterized protein</fullName>
    </submittedName>
</protein>
<organism evidence="2 3">
    <name type="scientific">Dissophora globulifera</name>
    <dbReference type="NCBI Taxonomy" id="979702"/>
    <lineage>
        <taxon>Eukaryota</taxon>
        <taxon>Fungi</taxon>
        <taxon>Fungi incertae sedis</taxon>
        <taxon>Mucoromycota</taxon>
        <taxon>Mortierellomycotina</taxon>
        <taxon>Mortierellomycetes</taxon>
        <taxon>Mortierellales</taxon>
        <taxon>Mortierellaceae</taxon>
        <taxon>Dissophora</taxon>
    </lineage>
</organism>
<evidence type="ECO:0000256" key="1">
    <source>
        <dbReference type="SAM" id="MobiDB-lite"/>
    </source>
</evidence>
<sequence>MPRAQKGRGLHGSPKPPSVPYGHRNNKQNAPTSSSPLPEEQEPPVVSEEELHATIDTWNHVYLHSFMAMTDPVLQIQLEHGDLEAQWARLNRGKASMQVLDFDAFLETHDLLEYAVEHEWADRYNLAVFMHRLVMPELDADQCTSALKGFVRVFRPQLVYDASVPLEEGGGHWTIFLQLSTLIMALHASDGADLSSYRPTELIDDAWAPEYDYSPRAGPCPVKIQDAIVQSLRDIATRASDDTRQLRGIYQGALKSIIRQLKQQVLELPDPEGLELAEKLIATRNTSSTRTTTITTNNSFLTQPADIEYDSTAIWELDSLLAKNFASIMEPVASASRGLENRAVEHHDAILDVPMSVVLELSIDETQDEEEEEEEQVQKEGAGSNLPILQELPLSPGITRQSLGKSPISSVSWTPTPPPRVQDLPARMVVKRPHTLLERVERATGIASSSTKKDGEGEGEEEEEVFEDDGEEVPPPVIKKSRFHPLTAMPSSPQQQVRAPSESSSVTQEGRAGAEAEASNKGVTPPLKANREPAAIPTAAAGTSATGGSKVRRKNRAWTKAEETRLMQLVPRFQYAAQTTAHQQRPRTVRWAELKRYDEAHGNILQYRDQVMLKDKYRQKTDNGRHAGHVQELQKARSAGIPRHQFQNAKNPAL</sequence>
<dbReference type="OrthoDB" id="5398572at2759"/>
<feature type="region of interest" description="Disordered" evidence="1">
    <location>
        <begin position="365"/>
        <end position="559"/>
    </location>
</feature>
<reference evidence="2" key="1">
    <citation type="journal article" date="2020" name="Fungal Divers.">
        <title>Resolving the Mortierellaceae phylogeny through synthesis of multi-gene phylogenetics and phylogenomics.</title>
        <authorList>
            <person name="Vandepol N."/>
            <person name="Liber J."/>
            <person name="Desiro A."/>
            <person name="Na H."/>
            <person name="Kennedy M."/>
            <person name="Barry K."/>
            <person name="Grigoriev I.V."/>
            <person name="Miller A.N."/>
            <person name="O'Donnell K."/>
            <person name="Stajich J.E."/>
            <person name="Bonito G."/>
        </authorList>
    </citation>
    <scope>NUCLEOTIDE SEQUENCE</scope>
    <source>
        <strain evidence="2">REB-010B</strain>
    </source>
</reference>
<dbReference type="Proteomes" id="UP000738325">
    <property type="component" value="Unassembled WGS sequence"/>
</dbReference>
<gene>
    <name evidence="2" type="ORF">BGZ99_004646</name>
</gene>
<evidence type="ECO:0000313" key="2">
    <source>
        <dbReference type="EMBL" id="KAG0320223.1"/>
    </source>
</evidence>
<feature type="compositionally biased region" description="Low complexity" evidence="1">
    <location>
        <begin position="33"/>
        <end position="46"/>
    </location>
</feature>
<dbReference type="EMBL" id="JAAAIP010000292">
    <property type="protein sequence ID" value="KAG0320223.1"/>
    <property type="molecule type" value="Genomic_DNA"/>
</dbReference>
<feature type="compositionally biased region" description="Acidic residues" evidence="1">
    <location>
        <begin position="365"/>
        <end position="375"/>
    </location>
</feature>
<feature type="region of interest" description="Disordered" evidence="1">
    <location>
        <begin position="633"/>
        <end position="654"/>
    </location>
</feature>
<feature type="compositionally biased region" description="Polar residues" evidence="1">
    <location>
        <begin position="645"/>
        <end position="654"/>
    </location>
</feature>